<name>A0A9Y2JKY1_9PSEU</name>
<dbReference type="AlphaFoldDB" id="A0A9Y2JKY1"/>
<organism evidence="8 9">
    <name type="scientific">Amycolatopsis mongoliensis</name>
    <dbReference type="NCBI Taxonomy" id="715475"/>
    <lineage>
        <taxon>Bacteria</taxon>
        <taxon>Bacillati</taxon>
        <taxon>Actinomycetota</taxon>
        <taxon>Actinomycetes</taxon>
        <taxon>Pseudonocardiales</taxon>
        <taxon>Pseudonocardiaceae</taxon>
        <taxon>Amycolatopsis</taxon>
    </lineage>
</organism>
<evidence type="ECO:0000313" key="9">
    <source>
        <dbReference type="Proteomes" id="UP001239397"/>
    </source>
</evidence>
<dbReference type="Proteomes" id="UP001239397">
    <property type="component" value="Chromosome"/>
</dbReference>
<evidence type="ECO:0000256" key="2">
    <source>
        <dbReference type="ARBA" id="ARBA00022475"/>
    </source>
</evidence>
<evidence type="ECO:0000259" key="7">
    <source>
        <dbReference type="Pfam" id="PF12698"/>
    </source>
</evidence>
<keyword evidence="4 6" id="KW-1133">Transmembrane helix</keyword>
<feature type="transmembrane region" description="Helical" evidence="6">
    <location>
        <begin position="245"/>
        <end position="265"/>
    </location>
</feature>
<proteinExistence type="predicted"/>
<keyword evidence="3 6" id="KW-0812">Transmembrane</keyword>
<dbReference type="GO" id="GO:0140359">
    <property type="term" value="F:ABC-type transporter activity"/>
    <property type="evidence" value="ECO:0007669"/>
    <property type="project" value="InterPro"/>
</dbReference>
<dbReference type="PANTHER" id="PTHR30294">
    <property type="entry name" value="MEMBRANE COMPONENT OF ABC TRANSPORTER YHHJ-RELATED"/>
    <property type="match status" value="1"/>
</dbReference>
<gene>
    <name evidence="8" type="ORF">QRX60_41070</name>
</gene>
<dbReference type="Gene3D" id="3.40.1710.10">
    <property type="entry name" value="abc type-2 transporter like domain"/>
    <property type="match status" value="1"/>
</dbReference>
<dbReference type="EMBL" id="CP127295">
    <property type="protein sequence ID" value="WIY00388.1"/>
    <property type="molecule type" value="Genomic_DNA"/>
</dbReference>
<keyword evidence="9" id="KW-1185">Reference proteome</keyword>
<evidence type="ECO:0000256" key="5">
    <source>
        <dbReference type="ARBA" id="ARBA00023136"/>
    </source>
</evidence>
<protein>
    <submittedName>
        <fullName evidence="8">ABC transporter permease</fullName>
    </submittedName>
</protein>
<sequence>MRAAFVIAAKDLRERARDRSAWALGFLAPVAIAGLISFAFGGAETFHADVAVVDQDRGVLAQAFTGFLAGPELASVLTVTPVGDAAEARARVDRGDFGAAVVIPAGFSAAAHGGPVRPLTVVTTVDSPLAGQVTRSIAGSFTAQLDADRLAVATAAAAGAPAGDLAARAAALRLPEQVVRQPSGTRTITGVGYYGPAMGMFFTFFAIGFTARGYFLEQRNGTLDRIAVAPVSPFAVLAGKSLATFAYSAASLGTVCLVTSLVFGADWGPPAAVAVLVAAVALSVVCLTAFVIAVSRTERQADELSAMLAFGLVLVGGNFVFLGAAPEFLRVLALGTPNGWALRAFTDLAGGAGGGSVVVPVLAILVICAVLTTVAGLVHRRAVRR</sequence>
<feature type="domain" description="ABC-2 type transporter transmembrane" evidence="7">
    <location>
        <begin position="21"/>
        <end position="377"/>
    </location>
</feature>
<keyword evidence="5 6" id="KW-0472">Membrane</keyword>
<feature type="transmembrane region" description="Helical" evidence="6">
    <location>
        <begin position="21"/>
        <end position="40"/>
    </location>
</feature>
<feature type="transmembrane region" description="Helical" evidence="6">
    <location>
        <begin position="271"/>
        <end position="294"/>
    </location>
</feature>
<dbReference type="InterPro" id="IPR051449">
    <property type="entry name" value="ABC-2_transporter_component"/>
</dbReference>
<evidence type="ECO:0000256" key="1">
    <source>
        <dbReference type="ARBA" id="ARBA00004651"/>
    </source>
</evidence>
<dbReference type="GO" id="GO:0005886">
    <property type="term" value="C:plasma membrane"/>
    <property type="evidence" value="ECO:0007669"/>
    <property type="project" value="UniProtKB-SubCell"/>
</dbReference>
<dbReference type="PANTHER" id="PTHR30294:SF38">
    <property type="entry name" value="TRANSPORT PERMEASE PROTEIN"/>
    <property type="match status" value="1"/>
</dbReference>
<evidence type="ECO:0000256" key="4">
    <source>
        <dbReference type="ARBA" id="ARBA00022989"/>
    </source>
</evidence>
<dbReference type="InterPro" id="IPR013525">
    <property type="entry name" value="ABC2_TM"/>
</dbReference>
<evidence type="ECO:0000313" key="8">
    <source>
        <dbReference type="EMBL" id="WIY00388.1"/>
    </source>
</evidence>
<feature type="transmembrane region" description="Helical" evidence="6">
    <location>
        <begin position="193"/>
        <end position="215"/>
    </location>
</feature>
<feature type="transmembrane region" description="Helical" evidence="6">
    <location>
        <begin position="357"/>
        <end position="378"/>
    </location>
</feature>
<evidence type="ECO:0000256" key="3">
    <source>
        <dbReference type="ARBA" id="ARBA00022692"/>
    </source>
</evidence>
<comment type="subcellular location">
    <subcellularLocation>
        <location evidence="1">Cell membrane</location>
        <topology evidence="1">Multi-pass membrane protein</topology>
    </subcellularLocation>
</comment>
<dbReference type="RefSeq" id="WP_285996855.1">
    <property type="nucleotide sequence ID" value="NZ_CP127295.1"/>
</dbReference>
<feature type="transmembrane region" description="Helical" evidence="6">
    <location>
        <begin position="306"/>
        <end position="325"/>
    </location>
</feature>
<accession>A0A9Y2JKY1</accession>
<keyword evidence="2" id="KW-1003">Cell membrane</keyword>
<evidence type="ECO:0000256" key="6">
    <source>
        <dbReference type="SAM" id="Phobius"/>
    </source>
</evidence>
<dbReference type="KEGG" id="amog:QRX60_41070"/>
<reference evidence="8 9" key="1">
    <citation type="submission" date="2023-06" db="EMBL/GenBank/DDBJ databases">
        <authorList>
            <person name="Oyuntsetseg B."/>
            <person name="Kim S.B."/>
        </authorList>
    </citation>
    <scope>NUCLEOTIDE SEQUENCE [LARGE SCALE GENOMIC DNA]</scope>
    <source>
        <strain evidence="8 9">4-36</strain>
    </source>
</reference>
<dbReference type="Pfam" id="PF12698">
    <property type="entry name" value="ABC2_membrane_3"/>
    <property type="match status" value="1"/>
</dbReference>